<evidence type="ECO:0000313" key="2">
    <source>
        <dbReference type="EMBL" id="WMV26112.1"/>
    </source>
</evidence>
<reference evidence="2" key="1">
    <citation type="submission" date="2023-08" db="EMBL/GenBank/DDBJ databases">
        <title>A de novo genome assembly of Solanum verrucosum Schlechtendal, a Mexican diploid species geographically isolated from the other diploid A-genome species in potato relatives.</title>
        <authorList>
            <person name="Hosaka K."/>
        </authorList>
    </citation>
    <scope>NUCLEOTIDE SEQUENCE</scope>
    <source>
        <tissue evidence="2">Young leaves</tissue>
    </source>
</reference>
<protein>
    <submittedName>
        <fullName evidence="2">Uncharacterized protein</fullName>
    </submittedName>
</protein>
<keyword evidence="1" id="KW-0472">Membrane</keyword>
<evidence type="ECO:0000256" key="1">
    <source>
        <dbReference type="SAM" id="Phobius"/>
    </source>
</evidence>
<dbReference type="AlphaFoldDB" id="A0AAF0QLM2"/>
<name>A0AAF0QLM2_SOLVR</name>
<dbReference type="Proteomes" id="UP001234989">
    <property type="component" value="Chromosome 4"/>
</dbReference>
<keyword evidence="3" id="KW-1185">Reference proteome</keyword>
<keyword evidence="1" id="KW-0812">Transmembrane</keyword>
<proteinExistence type="predicted"/>
<gene>
    <name evidence="2" type="ORF">MTR67_019497</name>
</gene>
<sequence>MLVSHRINFKEGDSNCVLDAFCAELLGKIIVTYSFIVLLLDNYGNYS</sequence>
<accession>A0AAF0QLM2</accession>
<feature type="transmembrane region" description="Helical" evidence="1">
    <location>
        <begin position="21"/>
        <end position="40"/>
    </location>
</feature>
<evidence type="ECO:0000313" key="3">
    <source>
        <dbReference type="Proteomes" id="UP001234989"/>
    </source>
</evidence>
<dbReference type="EMBL" id="CP133615">
    <property type="protein sequence ID" value="WMV26112.1"/>
    <property type="molecule type" value="Genomic_DNA"/>
</dbReference>
<organism evidence="2 3">
    <name type="scientific">Solanum verrucosum</name>
    <dbReference type="NCBI Taxonomy" id="315347"/>
    <lineage>
        <taxon>Eukaryota</taxon>
        <taxon>Viridiplantae</taxon>
        <taxon>Streptophyta</taxon>
        <taxon>Embryophyta</taxon>
        <taxon>Tracheophyta</taxon>
        <taxon>Spermatophyta</taxon>
        <taxon>Magnoliopsida</taxon>
        <taxon>eudicotyledons</taxon>
        <taxon>Gunneridae</taxon>
        <taxon>Pentapetalae</taxon>
        <taxon>asterids</taxon>
        <taxon>lamiids</taxon>
        <taxon>Solanales</taxon>
        <taxon>Solanaceae</taxon>
        <taxon>Solanoideae</taxon>
        <taxon>Solaneae</taxon>
        <taxon>Solanum</taxon>
    </lineage>
</organism>
<keyword evidence="1" id="KW-1133">Transmembrane helix</keyword>